<keyword evidence="1" id="KW-0812">Transmembrane</keyword>
<keyword evidence="3" id="KW-1185">Reference proteome</keyword>
<protein>
    <submittedName>
        <fullName evidence="2">Uncharacterized protein</fullName>
    </submittedName>
</protein>
<keyword evidence="1" id="KW-1133">Transmembrane helix</keyword>
<dbReference type="AlphaFoldDB" id="A0A139H7M9"/>
<comment type="caution">
    <text evidence="2">The sequence shown here is derived from an EMBL/GenBank/DDBJ whole genome shotgun (WGS) entry which is preliminary data.</text>
</comment>
<organism evidence="2 3">
    <name type="scientific">Pseudocercospora eumusae</name>
    <dbReference type="NCBI Taxonomy" id="321146"/>
    <lineage>
        <taxon>Eukaryota</taxon>
        <taxon>Fungi</taxon>
        <taxon>Dikarya</taxon>
        <taxon>Ascomycota</taxon>
        <taxon>Pezizomycotina</taxon>
        <taxon>Dothideomycetes</taxon>
        <taxon>Dothideomycetidae</taxon>
        <taxon>Mycosphaerellales</taxon>
        <taxon>Mycosphaerellaceae</taxon>
        <taxon>Pseudocercospora</taxon>
    </lineage>
</organism>
<feature type="transmembrane region" description="Helical" evidence="1">
    <location>
        <begin position="41"/>
        <end position="67"/>
    </location>
</feature>
<evidence type="ECO:0000313" key="3">
    <source>
        <dbReference type="Proteomes" id="UP000070133"/>
    </source>
</evidence>
<sequence length="289" mass="32174">MSSFVAVKKAFFTFAYSLFALLALANMEISFGKIERMLNTIGFFFVLSCSAVASLLVFSLLCALIGIAKARFDARNREYYDKLYAPIARRRQEELRRWQAAYRRRLESKKQSAKTVPWTGLKHLPAPPTALEIEQKRRKHEDWERKHRLVPETPSFIPLRPLFAAPLPVQPLHHLQRPQPMPLPSAVFAPICRATITGNTITFPHLAAPSFQQVNTTDLAPTTSMPAPDNRSVAEVIPPAATPSIAAAAVDVCPRHPDGGEHATKNECAFCANEAFMMGEVPADEDPDL</sequence>
<proteinExistence type="predicted"/>
<name>A0A139H7M9_9PEZI</name>
<keyword evidence="1" id="KW-0472">Membrane</keyword>
<evidence type="ECO:0000256" key="1">
    <source>
        <dbReference type="SAM" id="Phobius"/>
    </source>
</evidence>
<evidence type="ECO:0000313" key="2">
    <source>
        <dbReference type="EMBL" id="KXS98480.1"/>
    </source>
</evidence>
<dbReference type="EMBL" id="LFZN01000112">
    <property type="protein sequence ID" value="KXS98480.1"/>
    <property type="molecule type" value="Genomic_DNA"/>
</dbReference>
<dbReference type="OrthoDB" id="3649922at2759"/>
<gene>
    <name evidence="2" type="ORF">AC578_2611</name>
</gene>
<accession>A0A139H7M9</accession>
<dbReference type="Proteomes" id="UP000070133">
    <property type="component" value="Unassembled WGS sequence"/>
</dbReference>
<reference evidence="2 3" key="1">
    <citation type="submission" date="2015-07" db="EMBL/GenBank/DDBJ databases">
        <title>Comparative genomics of the Sigatoka disease complex on banana suggests a link between parallel evolutionary changes in Pseudocercospora fijiensis and Pseudocercospora eumusae and increased virulence on the banana host.</title>
        <authorList>
            <person name="Chang T.-C."/>
            <person name="Salvucci A."/>
            <person name="Crous P.W."/>
            <person name="Stergiopoulos I."/>
        </authorList>
    </citation>
    <scope>NUCLEOTIDE SEQUENCE [LARGE SCALE GENOMIC DNA]</scope>
    <source>
        <strain evidence="2 3">CBS 114824</strain>
    </source>
</reference>